<protein>
    <submittedName>
        <fullName evidence="1">Uncharacterized protein</fullName>
    </submittedName>
</protein>
<gene>
    <name evidence="1" type="ordered locus">Athe_2007</name>
</gene>
<dbReference type="AlphaFoldDB" id="B9MLA2"/>
<dbReference type="EMBL" id="CP001393">
    <property type="protein sequence ID" value="ACM61092.1"/>
    <property type="molecule type" value="Genomic_DNA"/>
</dbReference>
<proteinExistence type="predicted"/>
<accession>B9MLA2</accession>
<dbReference type="HOGENOM" id="CLU_2192147_0_0_9"/>
<organism evidence="1 2">
    <name type="scientific">Caldicellulosiruptor bescii (strain ATCC BAA-1888 / DSM 6725 / KCTC 15123 / Z-1320)</name>
    <name type="common">Anaerocellum thermophilum</name>
    <dbReference type="NCBI Taxonomy" id="521460"/>
    <lineage>
        <taxon>Bacteria</taxon>
        <taxon>Bacillati</taxon>
        <taxon>Bacillota</taxon>
        <taxon>Bacillota incertae sedis</taxon>
        <taxon>Caldicellulosiruptorales</taxon>
        <taxon>Caldicellulosiruptoraceae</taxon>
        <taxon>Caldicellulosiruptor</taxon>
    </lineage>
</organism>
<name>B9MLA2_CALBD</name>
<reference evidence="2" key="1">
    <citation type="submission" date="2009-01" db="EMBL/GenBank/DDBJ databases">
        <title>Complete sequence of chromosome of Anaerocellum thermophilum DSM 6725.</title>
        <authorList>
            <person name="Lucas S."/>
            <person name="Copeland A."/>
            <person name="Lapidus A."/>
            <person name="Glavina del Rio T."/>
            <person name="Tice H."/>
            <person name="Bruce D."/>
            <person name="Goodwin L."/>
            <person name="Pitluck S."/>
            <person name="Sims D."/>
            <person name="Meincke L."/>
            <person name="Brettin T."/>
            <person name="Detter J.C."/>
            <person name="Han C."/>
            <person name="Larimer F."/>
            <person name="Land M."/>
            <person name="Hauser L."/>
            <person name="Kyrpides N."/>
            <person name="Ovchinnikova G."/>
            <person name="Kataeva I."/>
            <person name="Adams M.W.W."/>
        </authorList>
    </citation>
    <scope>NUCLEOTIDE SEQUENCE [LARGE SCALE GENOMIC DNA]</scope>
    <source>
        <strain evidence="2">ATCC BAA-1888 / DSM 6725 / Z-1320</strain>
    </source>
</reference>
<dbReference type="RefSeq" id="WP_015908376.1">
    <property type="nucleotide sequence ID" value="NC_012034.1"/>
</dbReference>
<dbReference type="GeneID" id="31773359"/>
<dbReference type="STRING" id="521460.Athe_2007"/>
<dbReference type="Proteomes" id="UP000007723">
    <property type="component" value="Chromosome"/>
</dbReference>
<sequence length="108" mass="12897">MTITIIKKLFYGAENLKIRDVIDVAVVCREKGNELKQYYPLICSKINLLEHRWGKLRLKYFEEVNQLKVFERTLVEQAPILFEQFLRDLNKAKLFNQFNSRESTTSRL</sequence>
<dbReference type="KEGG" id="ate:Athe_2007"/>
<evidence type="ECO:0000313" key="2">
    <source>
        <dbReference type="Proteomes" id="UP000007723"/>
    </source>
</evidence>
<evidence type="ECO:0000313" key="1">
    <source>
        <dbReference type="EMBL" id="ACM61092.1"/>
    </source>
</evidence>